<evidence type="ECO:0000259" key="2">
    <source>
        <dbReference type="SMART" id="SM00014"/>
    </source>
</evidence>
<dbReference type="Pfam" id="PF01569">
    <property type="entry name" value="PAP2"/>
    <property type="match status" value="1"/>
</dbReference>
<dbReference type="CDD" id="cd01610">
    <property type="entry name" value="PAP2_like"/>
    <property type="match status" value="1"/>
</dbReference>
<keyword evidence="1" id="KW-0812">Transmembrane</keyword>
<dbReference type="PANTHER" id="PTHR14969">
    <property type="entry name" value="SPHINGOSINE-1-PHOSPHATE PHOSPHOHYDROLASE"/>
    <property type="match status" value="1"/>
</dbReference>
<dbReference type="GO" id="GO:0042392">
    <property type="term" value="F:sphingosine-1-phosphate phosphatase activity"/>
    <property type="evidence" value="ECO:0007669"/>
    <property type="project" value="TreeGrafter"/>
</dbReference>
<feature type="transmembrane region" description="Helical" evidence="1">
    <location>
        <begin position="68"/>
        <end position="90"/>
    </location>
</feature>
<protein>
    <recommendedName>
        <fullName evidence="2">Phosphatidic acid phosphatase type 2/haloperoxidase domain-containing protein</fullName>
    </recommendedName>
</protein>
<reference evidence="3" key="1">
    <citation type="submission" date="2021-01" db="EMBL/GenBank/DDBJ databases">
        <authorList>
            <person name="Corre E."/>
            <person name="Pelletier E."/>
            <person name="Niang G."/>
            <person name="Scheremetjew M."/>
            <person name="Finn R."/>
            <person name="Kale V."/>
            <person name="Holt S."/>
            <person name="Cochrane G."/>
            <person name="Meng A."/>
            <person name="Brown T."/>
            <person name="Cohen L."/>
        </authorList>
    </citation>
    <scope>NUCLEOTIDE SEQUENCE</scope>
</reference>
<gene>
    <name evidence="3" type="ORF">NSCI0253_LOCUS43329</name>
</gene>
<dbReference type="AlphaFoldDB" id="A0A7S1FHY2"/>
<accession>A0A7S1FHY2</accession>
<feature type="domain" description="Phosphatidic acid phosphatase type 2/haloperoxidase" evidence="2">
    <location>
        <begin position="68"/>
        <end position="183"/>
    </location>
</feature>
<proteinExistence type="predicted"/>
<feature type="transmembrane region" description="Helical" evidence="1">
    <location>
        <begin position="26"/>
        <end position="48"/>
    </location>
</feature>
<keyword evidence="1" id="KW-0472">Membrane</keyword>
<organism evidence="3">
    <name type="scientific">Noctiluca scintillans</name>
    <name type="common">Sea sparkle</name>
    <name type="synonym">Red tide dinoflagellate</name>
    <dbReference type="NCBI Taxonomy" id="2966"/>
    <lineage>
        <taxon>Eukaryota</taxon>
        <taxon>Sar</taxon>
        <taxon>Alveolata</taxon>
        <taxon>Dinophyceae</taxon>
        <taxon>Noctilucales</taxon>
        <taxon>Noctilucaceae</taxon>
        <taxon>Noctiluca</taxon>
    </lineage>
</organism>
<dbReference type="PANTHER" id="PTHR14969:SF13">
    <property type="entry name" value="AT30094P"/>
    <property type="match status" value="1"/>
</dbReference>
<dbReference type="SMART" id="SM00014">
    <property type="entry name" value="acidPPc"/>
    <property type="match status" value="1"/>
</dbReference>
<dbReference type="EMBL" id="HBFQ01061178">
    <property type="protein sequence ID" value="CAD8868973.1"/>
    <property type="molecule type" value="Transcribed_RNA"/>
</dbReference>
<dbReference type="Gene3D" id="1.20.144.10">
    <property type="entry name" value="Phosphatidic acid phosphatase type 2/haloperoxidase"/>
    <property type="match status" value="1"/>
</dbReference>
<dbReference type="SUPFAM" id="SSF48317">
    <property type="entry name" value="Acid phosphatase/Vanadium-dependent haloperoxidase"/>
    <property type="match status" value="1"/>
</dbReference>
<keyword evidence="1" id="KW-1133">Transmembrane helix</keyword>
<dbReference type="InterPro" id="IPR000326">
    <property type="entry name" value="PAP2/HPO"/>
</dbReference>
<dbReference type="InterPro" id="IPR036938">
    <property type="entry name" value="PAP2/HPO_sf"/>
</dbReference>
<sequence length="288" mass="32081">MSLSDLDDQVGFSIYYSAQRSVLRHLATFVSFVGVDMWYVVALLLAALRFNAEALEILPFFQGLDVDFFLELFNEVMVLMLLSSYVKLLLGRLRPVYAEQRKIYVATGDFYSFPSGHSCCTCYLLRQLVILLALDNSSPSLARGLVFGVTMLVSWARVAKGRHYPIDSIVGAGLGEFVAEMVTHFGFEAWGQLKFAVAVVGTVELFFLILSPKHRTPGFNVAPLALFMLWASAPFKISRPLGDNTEIISYPLAALCLLRVIFYPQSLAQSTIMVLTPSSTSLARQKYE</sequence>
<evidence type="ECO:0000256" key="1">
    <source>
        <dbReference type="SAM" id="Phobius"/>
    </source>
</evidence>
<evidence type="ECO:0000313" key="3">
    <source>
        <dbReference type="EMBL" id="CAD8868973.1"/>
    </source>
</evidence>
<name>A0A7S1FHY2_NOCSC</name>